<dbReference type="PANTHER" id="PTHR34997">
    <property type="entry name" value="AM15"/>
    <property type="match status" value="1"/>
</dbReference>
<dbReference type="InterPro" id="IPR052210">
    <property type="entry name" value="LysM1-like"/>
</dbReference>
<dbReference type="CDD" id="cd00118">
    <property type="entry name" value="LysM"/>
    <property type="match status" value="2"/>
</dbReference>
<reference evidence="7" key="1">
    <citation type="journal article" date="2021" name="Nat. Commun.">
        <title>Genetic determinants of endophytism in the Arabidopsis root mycobiome.</title>
        <authorList>
            <person name="Mesny F."/>
            <person name="Miyauchi S."/>
            <person name="Thiergart T."/>
            <person name="Pickel B."/>
            <person name="Atanasova L."/>
            <person name="Karlsson M."/>
            <person name="Huettel B."/>
            <person name="Barry K.W."/>
            <person name="Haridas S."/>
            <person name="Chen C."/>
            <person name="Bauer D."/>
            <person name="Andreopoulos W."/>
            <person name="Pangilinan J."/>
            <person name="LaButti K."/>
            <person name="Riley R."/>
            <person name="Lipzen A."/>
            <person name="Clum A."/>
            <person name="Drula E."/>
            <person name="Henrissat B."/>
            <person name="Kohler A."/>
            <person name="Grigoriev I.V."/>
            <person name="Martin F.M."/>
            <person name="Hacquard S."/>
        </authorList>
    </citation>
    <scope>NUCLEOTIDE SEQUENCE</scope>
    <source>
        <strain evidence="7">MPI-CAGE-AT-0021</strain>
    </source>
</reference>
<keyword evidence="3" id="KW-0843">Virulence</keyword>
<dbReference type="EMBL" id="JAGMUU010000021">
    <property type="protein sequence ID" value="KAH7129655.1"/>
    <property type="molecule type" value="Genomic_DNA"/>
</dbReference>
<evidence type="ECO:0000256" key="3">
    <source>
        <dbReference type="ARBA" id="ARBA00023026"/>
    </source>
</evidence>
<dbReference type="InterPro" id="IPR036779">
    <property type="entry name" value="LysM_dom_sf"/>
</dbReference>
<name>A0A9P9E1E5_9HYPO</name>
<sequence>MPRAELCHTCYLRRLAMMQSSQYSLYDEFYKQELELVYKTCGGSGPTAILPPLKEKEVETAFCLTNKFYTTKEGDTCDSISKASGVSGALLYMGNQEAIGDCYKVPAGLKLCLPMTCKTYYVQPDDTCFSIETAQGIRWDDVQFYNPWINHACTDLQSGTDFYGKSICISALGDLSSVNEVSSTPRKVSSGNGPSFVIITPPKDAEVAEDTTLNCGQWYVVTESDTCESICKENDICEGNLMYDMNPSLPGLNPSVKNDCSGIQVGHAYCVEVNNGFPRDEDPPQTTTTEDAGPEPTVDSKPSPTQDGLIDTCTSFYKAKKGDTCTKIIAQYQTFDFDTFFKWNPAVEKDCSGIWAETYYCVGVPGTPTTKPAVTTAKPTVTTTKPTATGGIETPSPIQEDMVKNCNKFHLIKSTTTCASIQSYYNLPLATFYSWNPAVGKDCSALWVDTYVCVSVVGYTPTTTTTSKATTTTKAPANGIQTPSPIQNGMVSNCEKFHLIKSTTTCTSIESYYDLPLATFYSWNPAVGKTCTSLLVDYYVCVGTVGWKPATKTTAKPTTTKPPSNGITTPTPIQANMVANCNKFHLVKSTTTCDSIQSYYSITMAEFAKWNPAVSSKCTALWADYNVCVGVVGGTPTNPGNGVSTPSPIQAGMVSNCKKFHLIASTTTCGSIQKYYSITMAQLAKWNPAVGAKCTALWAQYYVCVGV</sequence>
<dbReference type="AlphaFoldDB" id="A0A9P9E1E5"/>
<protein>
    <recommendedName>
        <fullName evidence="6">LysM domain-containing protein</fullName>
    </recommendedName>
</protein>
<dbReference type="GO" id="GO:0008061">
    <property type="term" value="F:chitin binding"/>
    <property type="evidence" value="ECO:0007669"/>
    <property type="project" value="UniProtKB-KW"/>
</dbReference>
<organism evidence="7 8">
    <name type="scientific">Dactylonectria estremocensis</name>
    <dbReference type="NCBI Taxonomy" id="1079267"/>
    <lineage>
        <taxon>Eukaryota</taxon>
        <taxon>Fungi</taxon>
        <taxon>Dikarya</taxon>
        <taxon>Ascomycota</taxon>
        <taxon>Pezizomycotina</taxon>
        <taxon>Sordariomycetes</taxon>
        <taxon>Hypocreomycetidae</taxon>
        <taxon>Hypocreales</taxon>
        <taxon>Nectriaceae</taxon>
        <taxon>Dactylonectria</taxon>
    </lineage>
</organism>
<feature type="region of interest" description="Disordered" evidence="5">
    <location>
        <begin position="274"/>
        <end position="307"/>
    </location>
</feature>
<keyword evidence="1" id="KW-0147">Chitin-binding</keyword>
<dbReference type="InterPro" id="IPR018392">
    <property type="entry name" value="LysM"/>
</dbReference>
<evidence type="ECO:0000256" key="5">
    <source>
        <dbReference type="SAM" id="MobiDB-lite"/>
    </source>
</evidence>
<evidence type="ECO:0000256" key="4">
    <source>
        <dbReference type="ARBA" id="ARBA00044955"/>
    </source>
</evidence>
<feature type="domain" description="LysM" evidence="6">
    <location>
        <begin position="583"/>
        <end position="629"/>
    </location>
</feature>
<evidence type="ECO:0000256" key="2">
    <source>
        <dbReference type="ARBA" id="ARBA00022729"/>
    </source>
</evidence>
<dbReference type="PROSITE" id="PS51782">
    <property type="entry name" value="LYSM"/>
    <property type="match status" value="8"/>
</dbReference>
<feature type="domain" description="LysM" evidence="6">
    <location>
        <begin position="496"/>
        <end position="542"/>
    </location>
</feature>
<evidence type="ECO:0000259" key="6">
    <source>
        <dbReference type="PROSITE" id="PS51782"/>
    </source>
</evidence>
<dbReference type="Gene3D" id="3.10.350.10">
    <property type="entry name" value="LysM domain"/>
    <property type="match status" value="8"/>
</dbReference>
<keyword evidence="8" id="KW-1185">Reference proteome</keyword>
<gene>
    <name evidence="7" type="ORF">B0J13DRAFT_598559</name>
</gene>
<proteinExistence type="inferred from homology"/>
<feature type="domain" description="LysM" evidence="6">
    <location>
        <begin position="217"/>
        <end position="271"/>
    </location>
</feature>
<evidence type="ECO:0000313" key="7">
    <source>
        <dbReference type="EMBL" id="KAH7129655.1"/>
    </source>
</evidence>
<dbReference type="PANTHER" id="PTHR34997:SF2">
    <property type="entry name" value="LYSM DOMAIN-CONTAINING PROTEIN-RELATED"/>
    <property type="match status" value="1"/>
</dbReference>
<feature type="domain" description="LysM" evidence="6">
    <location>
        <begin position="118"/>
        <end position="164"/>
    </location>
</feature>
<dbReference type="SMART" id="SM00257">
    <property type="entry name" value="LysM"/>
    <property type="match status" value="8"/>
</dbReference>
<feature type="domain" description="LysM" evidence="6">
    <location>
        <begin position="315"/>
        <end position="362"/>
    </location>
</feature>
<feature type="domain" description="LysM" evidence="6">
    <location>
        <begin position="659"/>
        <end position="705"/>
    </location>
</feature>
<dbReference type="Proteomes" id="UP000717696">
    <property type="component" value="Unassembled WGS sequence"/>
</dbReference>
<dbReference type="SUPFAM" id="SSF54106">
    <property type="entry name" value="LysM domain"/>
    <property type="match status" value="6"/>
</dbReference>
<keyword evidence="2" id="KW-0732">Signal</keyword>
<feature type="domain" description="LysM" evidence="6">
    <location>
        <begin position="408"/>
        <end position="454"/>
    </location>
</feature>
<dbReference type="OrthoDB" id="2281372at2759"/>
<evidence type="ECO:0000256" key="1">
    <source>
        <dbReference type="ARBA" id="ARBA00022669"/>
    </source>
</evidence>
<comment type="caution">
    <text evidence="7">The sequence shown here is derived from an EMBL/GenBank/DDBJ whole genome shotgun (WGS) entry which is preliminary data.</text>
</comment>
<evidence type="ECO:0000313" key="8">
    <source>
        <dbReference type="Proteomes" id="UP000717696"/>
    </source>
</evidence>
<feature type="domain" description="LysM" evidence="6">
    <location>
        <begin position="67"/>
        <end position="113"/>
    </location>
</feature>
<comment type="similarity">
    <text evidence="4">Belongs to the secreted LysM effector family.</text>
</comment>
<accession>A0A9P9E1E5</accession>
<dbReference type="Pfam" id="PF01476">
    <property type="entry name" value="LysM"/>
    <property type="match status" value="2"/>
</dbReference>